<protein>
    <submittedName>
        <fullName evidence="2">Uncharacterized protein</fullName>
    </submittedName>
</protein>
<feature type="region of interest" description="Disordered" evidence="1">
    <location>
        <begin position="38"/>
        <end position="57"/>
    </location>
</feature>
<feature type="compositionally biased region" description="Polar residues" evidence="1">
    <location>
        <begin position="39"/>
        <end position="57"/>
    </location>
</feature>
<dbReference type="Proteomes" id="UP000054653">
    <property type="component" value="Unassembled WGS sequence"/>
</dbReference>
<comment type="caution">
    <text evidence="2">The sequence shown here is derived from an EMBL/GenBank/DDBJ whole genome shotgun (WGS) entry which is preliminary data.</text>
</comment>
<dbReference type="EMBL" id="JYDI01000034">
    <property type="protein sequence ID" value="KRY57217.1"/>
    <property type="molecule type" value="Genomic_DNA"/>
</dbReference>
<evidence type="ECO:0000313" key="2">
    <source>
        <dbReference type="EMBL" id="KRY57217.1"/>
    </source>
</evidence>
<name>A0A0V1D6V5_TRIBR</name>
<organism evidence="2 3">
    <name type="scientific">Trichinella britovi</name>
    <name type="common">Parasitic roundworm</name>
    <dbReference type="NCBI Taxonomy" id="45882"/>
    <lineage>
        <taxon>Eukaryota</taxon>
        <taxon>Metazoa</taxon>
        <taxon>Ecdysozoa</taxon>
        <taxon>Nematoda</taxon>
        <taxon>Enoplea</taxon>
        <taxon>Dorylaimia</taxon>
        <taxon>Trichinellida</taxon>
        <taxon>Trichinellidae</taxon>
        <taxon>Trichinella</taxon>
    </lineage>
</organism>
<evidence type="ECO:0000256" key="1">
    <source>
        <dbReference type="SAM" id="MobiDB-lite"/>
    </source>
</evidence>
<evidence type="ECO:0000313" key="3">
    <source>
        <dbReference type="Proteomes" id="UP000054653"/>
    </source>
</evidence>
<proteinExistence type="predicted"/>
<keyword evidence="3" id="KW-1185">Reference proteome</keyword>
<sequence>MLLLFRRDLSAKVVAAGEKGLVIRNGIQQVAADKKTIAKHSSTTGSRGPLARSSSTEKSSLLFVRKNI</sequence>
<gene>
    <name evidence="2" type="ORF">T03_17157</name>
</gene>
<dbReference type="AlphaFoldDB" id="A0A0V1D6V5"/>
<accession>A0A0V1D6V5</accession>
<reference evidence="2 3" key="1">
    <citation type="submission" date="2015-01" db="EMBL/GenBank/DDBJ databases">
        <title>Evolution of Trichinella species and genotypes.</title>
        <authorList>
            <person name="Korhonen P.K."/>
            <person name="Edoardo P."/>
            <person name="Giuseppe L.R."/>
            <person name="Gasser R.B."/>
        </authorList>
    </citation>
    <scope>NUCLEOTIDE SEQUENCE [LARGE SCALE GENOMIC DNA]</scope>
    <source>
        <strain evidence="2">ISS120</strain>
    </source>
</reference>